<feature type="domain" description="EGF-like" evidence="3">
    <location>
        <begin position="23"/>
        <end position="61"/>
    </location>
</feature>
<protein>
    <recommendedName>
        <fullName evidence="3">EGF-like domain-containing protein</fullName>
    </recommendedName>
</protein>
<feature type="non-terminal residue" evidence="4">
    <location>
        <position position="62"/>
    </location>
</feature>
<dbReference type="PROSITE" id="PS00010">
    <property type="entry name" value="ASX_HYDROXYL"/>
    <property type="match status" value="1"/>
</dbReference>
<name>A0ABD0RIS8_CIRMR</name>
<dbReference type="AlphaFoldDB" id="A0ABD0RIS8"/>
<comment type="caution">
    <text evidence="4">The sequence shown here is derived from an EMBL/GenBank/DDBJ whole genome shotgun (WGS) entry which is preliminary data.</text>
</comment>
<keyword evidence="2" id="KW-0245">EGF-like domain</keyword>
<evidence type="ECO:0000256" key="2">
    <source>
        <dbReference type="PROSITE-ProRule" id="PRU00076"/>
    </source>
</evidence>
<accession>A0ABD0RIS8</accession>
<evidence type="ECO:0000313" key="4">
    <source>
        <dbReference type="EMBL" id="KAL0197375.1"/>
    </source>
</evidence>
<keyword evidence="1" id="KW-1015">Disulfide bond</keyword>
<gene>
    <name evidence="4" type="ORF">M9458_005915</name>
</gene>
<organism evidence="4 5">
    <name type="scientific">Cirrhinus mrigala</name>
    <name type="common">Mrigala</name>
    <dbReference type="NCBI Taxonomy" id="683832"/>
    <lineage>
        <taxon>Eukaryota</taxon>
        <taxon>Metazoa</taxon>
        <taxon>Chordata</taxon>
        <taxon>Craniata</taxon>
        <taxon>Vertebrata</taxon>
        <taxon>Euteleostomi</taxon>
        <taxon>Actinopterygii</taxon>
        <taxon>Neopterygii</taxon>
        <taxon>Teleostei</taxon>
        <taxon>Ostariophysi</taxon>
        <taxon>Cypriniformes</taxon>
        <taxon>Cyprinidae</taxon>
        <taxon>Labeoninae</taxon>
        <taxon>Labeonini</taxon>
        <taxon>Cirrhinus</taxon>
    </lineage>
</organism>
<dbReference type="SUPFAM" id="SSF57196">
    <property type="entry name" value="EGF/Laminin"/>
    <property type="match status" value="1"/>
</dbReference>
<dbReference type="Gene3D" id="2.10.25.10">
    <property type="entry name" value="Laminin"/>
    <property type="match status" value="1"/>
</dbReference>
<keyword evidence="5" id="KW-1185">Reference proteome</keyword>
<dbReference type="InterPro" id="IPR000152">
    <property type="entry name" value="EGF-type_Asp/Asn_hydroxyl_site"/>
</dbReference>
<dbReference type="Proteomes" id="UP001529510">
    <property type="component" value="Unassembled WGS sequence"/>
</dbReference>
<evidence type="ECO:0000259" key="3">
    <source>
        <dbReference type="PROSITE" id="PS50026"/>
    </source>
</evidence>
<dbReference type="InterPro" id="IPR000742">
    <property type="entry name" value="EGF"/>
</dbReference>
<comment type="caution">
    <text evidence="2">Lacks conserved residue(s) required for the propagation of feature annotation.</text>
</comment>
<dbReference type="PROSITE" id="PS50026">
    <property type="entry name" value="EGF_3"/>
    <property type="match status" value="1"/>
</dbReference>
<dbReference type="CDD" id="cd00054">
    <property type="entry name" value="EGF_CA"/>
    <property type="match status" value="1"/>
</dbReference>
<reference evidence="4 5" key="1">
    <citation type="submission" date="2024-05" db="EMBL/GenBank/DDBJ databases">
        <title>Genome sequencing and assembly of Indian major carp, Cirrhinus mrigala (Hamilton, 1822).</title>
        <authorList>
            <person name="Mohindra V."/>
            <person name="Chowdhury L.M."/>
            <person name="Lal K."/>
            <person name="Jena J.K."/>
        </authorList>
    </citation>
    <scope>NUCLEOTIDE SEQUENCE [LARGE SCALE GENOMIC DNA]</scope>
    <source>
        <strain evidence="4">CM1030</strain>
        <tissue evidence="4">Blood</tissue>
    </source>
</reference>
<feature type="non-terminal residue" evidence="4">
    <location>
        <position position="1"/>
    </location>
</feature>
<evidence type="ECO:0000256" key="1">
    <source>
        <dbReference type="ARBA" id="ARBA00023157"/>
    </source>
</evidence>
<proteinExistence type="predicted"/>
<dbReference type="EMBL" id="JAMKFB020000003">
    <property type="protein sequence ID" value="KAL0197375.1"/>
    <property type="molecule type" value="Genomic_DNA"/>
</dbReference>
<sequence>MNGVPVDLEGKVDERAGIRRNCTGACLNASIPCRNGGQCIDGYASYTCDCNNTAFDGYYCHL</sequence>
<evidence type="ECO:0000313" key="5">
    <source>
        <dbReference type="Proteomes" id="UP001529510"/>
    </source>
</evidence>